<evidence type="ECO:0000313" key="10">
    <source>
        <dbReference type="EMBL" id="QCD81786.1"/>
    </source>
</evidence>
<gene>
    <name evidence="10" type="ORF">DEO72_LG2g2116</name>
</gene>
<dbReference type="GO" id="GO:0006862">
    <property type="term" value="P:nucleotide transport"/>
    <property type="evidence" value="ECO:0007669"/>
    <property type="project" value="InterPro"/>
</dbReference>
<evidence type="ECO:0000256" key="5">
    <source>
        <dbReference type="ARBA" id="ARBA00022737"/>
    </source>
</evidence>
<feature type="repeat" description="Solcar" evidence="8">
    <location>
        <begin position="429"/>
        <end position="519"/>
    </location>
</feature>
<evidence type="ECO:0000256" key="4">
    <source>
        <dbReference type="ARBA" id="ARBA00022692"/>
    </source>
</evidence>
<dbReference type="GO" id="GO:0055085">
    <property type="term" value="P:transmembrane transport"/>
    <property type="evidence" value="ECO:0007669"/>
    <property type="project" value="InterPro"/>
</dbReference>
<feature type="repeat" description="Solcar" evidence="8">
    <location>
        <begin position="109"/>
        <end position="197"/>
    </location>
</feature>
<comment type="similarity">
    <text evidence="2">Belongs to the mitochondrial carrier (TC 2.A.29) family.</text>
</comment>
<keyword evidence="7 8" id="KW-0472">Membrane</keyword>
<keyword evidence="11" id="KW-1185">Reference proteome</keyword>
<keyword evidence="3" id="KW-0813">Transport</keyword>
<name>A0A4D6KUK2_VIGUN</name>
<dbReference type="InterPro" id="IPR044712">
    <property type="entry name" value="SLC25A32-like"/>
</dbReference>
<dbReference type="Proteomes" id="UP000501690">
    <property type="component" value="Linkage Group LG2"/>
</dbReference>
<proteinExistence type="inferred from homology"/>
<dbReference type="PANTHER" id="PTHR45683">
    <property type="entry name" value="MITOCHONDRIAL NICOTINAMIDE ADENINE DINUCLEOTIDE TRANSPORTER 1-RELATED-RELATED"/>
    <property type="match status" value="1"/>
</dbReference>
<evidence type="ECO:0000256" key="9">
    <source>
        <dbReference type="SAM" id="Phobius"/>
    </source>
</evidence>
<protein>
    <submittedName>
        <fullName evidence="10">Solute carrier family 25</fullName>
    </submittedName>
</protein>
<dbReference type="PROSITE" id="PS50920">
    <property type="entry name" value="SOLCAR"/>
    <property type="match status" value="6"/>
</dbReference>
<dbReference type="FunFam" id="1.50.40.10:FF:000090">
    <property type="entry name" value="Folate transporter 1, chloroplastic"/>
    <property type="match status" value="1"/>
</dbReference>
<dbReference type="AlphaFoldDB" id="A0A4D6KUK2"/>
<evidence type="ECO:0000256" key="8">
    <source>
        <dbReference type="PROSITE-ProRule" id="PRU00282"/>
    </source>
</evidence>
<feature type="repeat" description="Solcar" evidence="8">
    <location>
        <begin position="10"/>
        <end position="100"/>
    </location>
</feature>
<keyword evidence="4 8" id="KW-0812">Transmembrane</keyword>
<dbReference type="SUPFAM" id="SSF103506">
    <property type="entry name" value="Mitochondrial carrier"/>
    <property type="match status" value="3"/>
</dbReference>
<evidence type="ECO:0000256" key="1">
    <source>
        <dbReference type="ARBA" id="ARBA00004141"/>
    </source>
</evidence>
<evidence type="ECO:0000313" key="11">
    <source>
        <dbReference type="Proteomes" id="UP000501690"/>
    </source>
</evidence>
<comment type="subcellular location">
    <subcellularLocation>
        <location evidence="1">Membrane</location>
        <topology evidence="1">Multi-pass membrane protein</topology>
    </subcellularLocation>
</comment>
<feature type="repeat" description="Solcar" evidence="8">
    <location>
        <begin position="528"/>
        <end position="617"/>
    </location>
</feature>
<dbReference type="GO" id="GO:0016020">
    <property type="term" value="C:membrane"/>
    <property type="evidence" value="ECO:0007669"/>
    <property type="project" value="UniProtKB-SubCell"/>
</dbReference>
<evidence type="ECO:0000256" key="3">
    <source>
        <dbReference type="ARBA" id="ARBA00022448"/>
    </source>
</evidence>
<dbReference type="EMBL" id="CP039346">
    <property type="protein sequence ID" value="QCD81786.1"/>
    <property type="molecule type" value="Genomic_DNA"/>
</dbReference>
<feature type="repeat" description="Solcar" evidence="8">
    <location>
        <begin position="663"/>
        <end position="752"/>
    </location>
</feature>
<dbReference type="FunFam" id="1.50.40.10:FF:000073">
    <property type="entry name" value="folate transporter 1, chloroplastic isoform X1"/>
    <property type="match status" value="2"/>
</dbReference>
<evidence type="ECO:0000256" key="2">
    <source>
        <dbReference type="ARBA" id="ARBA00006375"/>
    </source>
</evidence>
<organism evidence="10 11">
    <name type="scientific">Vigna unguiculata</name>
    <name type="common">Cowpea</name>
    <dbReference type="NCBI Taxonomy" id="3917"/>
    <lineage>
        <taxon>Eukaryota</taxon>
        <taxon>Viridiplantae</taxon>
        <taxon>Streptophyta</taxon>
        <taxon>Embryophyta</taxon>
        <taxon>Tracheophyta</taxon>
        <taxon>Spermatophyta</taxon>
        <taxon>Magnoliopsida</taxon>
        <taxon>eudicotyledons</taxon>
        <taxon>Gunneridae</taxon>
        <taxon>Pentapetalae</taxon>
        <taxon>rosids</taxon>
        <taxon>fabids</taxon>
        <taxon>Fabales</taxon>
        <taxon>Fabaceae</taxon>
        <taxon>Papilionoideae</taxon>
        <taxon>50 kb inversion clade</taxon>
        <taxon>NPAAA clade</taxon>
        <taxon>indigoferoid/millettioid clade</taxon>
        <taxon>Phaseoleae</taxon>
        <taxon>Vigna</taxon>
    </lineage>
</organism>
<dbReference type="InterPro" id="IPR023395">
    <property type="entry name" value="MCP_dom_sf"/>
</dbReference>
<evidence type="ECO:0000256" key="6">
    <source>
        <dbReference type="ARBA" id="ARBA00022989"/>
    </source>
</evidence>
<evidence type="ECO:0000256" key="7">
    <source>
        <dbReference type="ARBA" id="ARBA00023136"/>
    </source>
</evidence>
<keyword evidence="5" id="KW-0677">Repeat</keyword>
<keyword evidence="6 9" id="KW-1133">Transmembrane helix</keyword>
<dbReference type="Gene3D" id="1.50.40.10">
    <property type="entry name" value="Mitochondrial carrier domain"/>
    <property type="match status" value="4"/>
</dbReference>
<dbReference type="Pfam" id="PF00153">
    <property type="entry name" value="Mito_carr"/>
    <property type="match status" value="6"/>
</dbReference>
<feature type="repeat" description="Solcar" evidence="8">
    <location>
        <begin position="217"/>
        <end position="306"/>
    </location>
</feature>
<accession>A0A4D6KUK2</accession>
<feature type="transmembrane region" description="Helical" evidence="9">
    <location>
        <begin position="491"/>
        <end position="512"/>
    </location>
</feature>
<sequence>MSGEASKRHQWQWENATAGAAAGFATVAVMHPLDVVRTRFQVNDGRVAHLPSYKNTAHAIYTIARYEGLRGLYAGFLPGVLGSTISWGLYFFFYDKAKQRYARNREGKLSPGLHLASAAEAGGLVSLCTNPVWLVKTRLQLQTPLHQTRPYSGIYDAFKIIMREEGFSGLYRGIVPGLFLVSHGAIQFTAYEELRKVIVDFKSKRSTVHNQNPDKLLNSVDYAVLGATSKLAAILLTYPFQVMRARLQQRPSGDGVPRYMDTWHVVKETARFEGIRGYYRGITANLLKNAPASSITFIVYENHIAISPRSSFLSTPPSPNFPFNAHNPSFSSPIAWRIPREPPIRPRRTQSNPNPTPSPMITIPIRRRRFRRHRRSRSPAIVAAAAASDAFGIYIMRNSNNIIISTNRTIRAPNLLHSLQRRLAPKRHKWQWENATAGAAAGFATVAVMYPLDVVRTRFQVNDGRVSHLPSYKNTAHAVLTIARSEGLRGLYAGFLPGTLGSTISWGLYFFFYDKAKQRYARSGEGKLSPGLHLASAAEAGGLVCLCTNPVWLVKTRLQLQSPLHQTQPYSGLFDAFRTITREEGFSALYRGIVPGLLLEMIQIFSMEYPFVLLLPLPPFFHAVAVWSHGAIQFTAYEELRKVIIDFKSKRSTFHNQNPDKLLNSVDYAVLGATSKLAAILLTYPFQVMRSRLQQRPSGDGVPRYMDTWHVVKETARFEGIRGFYKGITANLLKNAPASSITFIVYENVLKLLKPTIRND</sequence>
<feature type="transmembrane region" description="Helical" evidence="9">
    <location>
        <begin position="169"/>
        <end position="191"/>
    </location>
</feature>
<dbReference type="InterPro" id="IPR018108">
    <property type="entry name" value="MCP_transmembrane"/>
</dbReference>
<feature type="transmembrane region" description="Helical" evidence="9">
    <location>
        <begin position="72"/>
        <end position="93"/>
    </location>
</feature>
<reference evidence="10 11" key="1">
    <citation type="submission" date="2019-04" db="EMBL/GenBank/DDBJ databases">
        <title>An improved genome assembly and genetic linkage map for asparagus bean, Vigna unguiculata ssp. sesquipedialis.</title>
        <authorList>
            <person name="Xia Q."/>
            <person name="Zhang R."/>
            <person name="Dong Y."/>
        </authorList>
    </citation>
    <scope>NUCLEOTIDE SEQUENCE [LARGE SCALE GENOMIC DNA]</scope>
    <source>
        <tissue evidence="10">Leaf</tissue>
    </source>
</reference>